<proteinExistence type="inferred from homology"/>
<dbReference type="GO" id="GO:0006302">
    <property type="term" value="P:double-strand break repair"/>
    <property type="evidence" value="ECO:0007669"/>
    <property type="project" value="UniProtKB-ARBA"/>
</dbReference>
<comment type="caution">
    <text evidence="5">The sequence shown here is derived from an EMBL/GenBank/DDBJ whole genome shotgun (WGS) entry which is preliminary data.</text>
</comment>
<dbReference type="EMBL" id="JACWUN010000025">
    <property type="protein sequence ID" value="MBD1401867.1"/>
    <property type="molecule type" value="Genomic_DNA"/>
</dbReference>
<evidence type="ECO:0008006" key="7">
    <source>
        <dbReference type="Google" id="ProtNLM"/>
    </source>
</evidence>
<dbReference type="AlphaFoldDB" id="A0A8J6ULV1"/>
<reference evidence="5" key="1">
    <citation type="submission" date="2020-09" db="EMBL/GenBank/DDBJ databases">
        <title>Pelobacter alkaliphilus sp. nov., a novel anaerobic arsenate-reducing bacterium from terrestrial mud volcano.</title>
        <authorList>
            <person name="Khomyakova M.A."/>
            <person name="Merkel A.Y."/>
            <person name="Slobodkin A.I."/>
        </authorList>
    </citation>
    <scope>NUCLEOTIDE SEQUENCE</scope>
    <source>
        <strain evidence="5">M08fum</strain>
    </source>
</reference>
<dbReference type="Pfam" id="PF04098">
    <property type="entry name" value="Rad52_Rad22"/>
    <property type="match status" value="1"/>
</dbReference>
<dbReference type="GO" id="GO:0006310">
    <property type="term" value="P:DNA recombination"/>
    <property type="evidence" value="ECO:0007669"/>
    <property type="project" value="UniProtKB-ARBA"/>
</dbReference>
<dbReference type="InterPro" id="IPR041247">
    <property type="entry name" value="Rad52_fam"/>
</dbReference>
<dbReference type="RefSeq" id="WP_191157893.1">
    <property type="nucleotide sequence ID" value="NZ_JACWUN010000025.1"/>
</dbReference>
<gene>
    <name evidence="5" type="ORF">ICT70_14490</name>
</gene>
<accession>A0A8J6ULV1</accession>
<evidence type="ECO:0000313" key="6">
    <source>
        <dbReference type="Proteomes" id="UP000632828"/>
    </source>
</evidence>
<feature type="region of interest" description="Disordered" evidence="4">
    <location>
        <begin position="130"/>
        <end position="172"/>
    </location>
</feature>
<evidence type="ECO:0000313" key="5">
    <source>
        <dbReference type="EMBL" id="MBD1401867.1"/>
    </source>
</evidence>
<evidence type="ECO:0000256" key="3">
    <source>
        <dbReference type="ARBA" id="ARBA00023204"/>
    </source>
</evidence>
<protein>
    <recommendedName>
        <fullName evidence="7">DNA repair protein Rad52</fullName>
    </recommendedName>
</protein>
<dbReference type="Proteomes" id="UP000632828">
    <property type="component" value="Unassembled WGS sequence"/>
</dbReference>
<keyword evidence="3" id="KW-0234">DNA repair</keyword>
<evidence type="ECO:0000256" key="2">
    <source>
        <dbReference type="ARBA" id="ARBA00022763"/>
    </source>
</evidence>
<dbReference type="SUPFAM" id="SSF54768">
    <property type="entry name" value="dsRNA-binding domain-like"/>
    <property type="match status" value="1"/>
</dbReference>
<feature type="compositionally biased region" description="Low complexity" evidence="4">
    <location>
        <begin position="152"/>
        <end position="168"/>
    </location>
</feature>
<evidence type="ECO:0000256" key="4">
    <source>
        <dbReference type="SAM" id="MobiDB-lite"/>
    </source>
</evidence>
<dbReference type="InterPro" id="IPR042525">
    <property type="entry name" value="Rad52_Rad59_Rad22_sf"/>
</dbReference>
<dbReference type="Gene3D" id="3.30.390.80">
    <property type="entry name" value="DNA repair protein Rad52/59/22"/>
    <property type="match status" value="1"/>
</dbReference>
<sequence length="229" mass="24674">MDENTRTILTAPFRTNQIKQRPGSFGATLSYVEGSAVVERLNQAFDHSWNFEVITVDINVDAGEVIAHVRIAADGIIKEGYGSSQITRHRDSGEIVDLGSNIKAACTDGLKKAATLLGVGLNLYQTEAAEEPLPQSRAQHSEPPPARQSTTPRQPSAPHPSQQPAAPSGNRLTAKQKSLILKLAVEAGISHTQISQYCQEVYGRTVDFLSKADASKLIENLFSGQVKAA</sequence>
<keyword evidence="6" id="KW-1185">Reference proteome</keyword>
<keyword evidence="2" id="KW-0227">DNA damage</keyword>
<organism evidence="5 6">
    <name type="scientific">Pelovirga terrestris</name>
    <dbReference type="NCBI Taxonomy" id="2771352"/>
    <lineage>
        <taxon>Bacteria</taxon>
        <taxon>Pseudomonadati</taxon>
        <taxon>Thermodesulfobacteriota</taxon>
        <taxon>Desulfuromonadia</taxon>
        <taxon>Geobacterales</taxon>
        <taxon>Geobacteraceae</taxon>
        <taxon>Pelovirga</taxon>
    </lineage>
</organism>
<comment type="similarity">
    <text evidence="1">Belongs to the RAD52 family.</text>
</comment>
<evidence type="ECO:0000256" key="1">
    <source>
        <dbReference type="ARBA" id="ARBA00006638"/>
    </source>
</evidence>
<name>A0A8J6ULV1_9BACT</name>